<protein>
    <submittedName>
        <fullName evidence="3">DUF4389 domain-containing protein</fullName>
    </submittedName>
</protein>
<organism evidence="3 4">
    <name type="scientific">Arthrobacter burdickii</name>
    <dbReference type="NCBI Taxonomy" id="3035920"/>
    <lineage>
        <taxon>Bacteria</taxon>
        <taxon>Bacillati</taxon>
        <taxon>Actinomycetota</taxon>
        <taxon>Actinomycetes</taxon>
        <taxon>Micrococcales</taxon>
        <taxon>Micrococcaceae</taxon>
        <taxon>Arthrobacter</taxon>
    </lineage>
</organism>
<dbReference type="Proteomes" id="UP001174209">
    <property type="component" value="Unassembled WGS sequence"/>
</dbReference>
<feature type="transmembrane region" description="Helical" evidence="2">
    <location>
        <begin position="20"/>
        <end position="51"/>
    </location>
</feature>
<evidence type="ECO:0000313" key="3">
    <source>
        <dbReference type="EMBL" id="MDN4611632.1"/>
    </source>
</evidence>
<feature type="transmembrane region" description="Helical" evidence="2">
    <location>
        <begin position="391"/>
        <end position="412"/>
    </location>
</feature>
<dbReference type="EMBL" id="JAROCG010000001">
    <property type="protein sequence ID" value="MDN4611632.1"/>
    <property type="molecule type" value="Genomic_DNA"/>
</dbReference>
<feature type="transmembrane region" description="Helical" evidence="2">
    <location>
        <begin position="295"/>
        <end position="325"/>
    </location>
</feature>
<keyword evidence="2" id="KW-0472">Membrane</keyword>
<feature type="transmembrane region" description="Helical" evidence="2">
    <location>
        <begin position="432"/>
        <end position="452"/>
    </location>
</feature>
<keyword evidence="2" id="KW-1133">Transmembrane helix</keyword>
<evidence type="ECO:0000256" key="2">
    <source>
        <dbReference type="SAM" id="Phobius"/>
    </source>
</evidence>
<dbReference type="InterPro" id="IPR025498">
    <property type="entry name" value="DUF4389"/>
</dbReference>
<proteinExistence type="predicted"/>
<dbReference type="RefSeq" id="WP_301227727.1">
    <property type="nucleotide sequence ID" value="NZ_JAROCG010000001.1"/>
</dbReference>
<name>A0ABT8K3K4_9MICC</name>
<gene>
    <name evidence="3" type="ORF">P5G52_12240</name>
</gene>
<feature type="region of interest" description="Disordered" evidence="1">
    <location>
        <begin position="484"/>
        <end position="516"/>
    </location>
</feature>
<comment type="caution">
    <text evidence="3">The sequence shown here is derived from an EMBL/GenBank/DDBJ whole genome shotgun (WGS) entry which is preliminary data.</text>
</comment>
<feature type="transmembrane region" description="Helical" evidence="2">
    <location>
        <begin position="214"/>
        <end position="237"/>
    </location>
</feature>
<accession>A0ABT8K3K4</accession>
<evidence type="ECO:0000256" key="1">
    <source>
        <dbReference type="SAM" id="MobiDB-lite"/>
    </source>
</evidence>
<dbReference type="Pfam" id="PF14333">
    <property type="entry name" value="DUF4389"/>
    <property type="match status" value="2"/>
</dbReference>
<keyword evidence="4" id="KW-1185">Reference proteome</keyword>
<sequence length="516" mass="55427">MSSHSTSPLPASGPARMPAGALIMVLIGALLVTIAIGVGSGGAAVAALAGLQRDNGFLSTSTERFEYDTYALTSARLENLRSTEGPVNLPAGIATLRLRATGIPAGQSVFIGVGRQADVDAYLSSVAHTELTDVRTNPFRAGYRDVTGTTAPAPPAEQTFWTESASGTGTQEITADLRTGSWAVVVMNADGSPSGAVDLQAGLRSNLFAPIGMTLFLAAALFVLVGVPLVLAGAVGLGRGLDPSRPDLRHQDRMLDGQRHRTDTGDPARDLLPYPARLTGYLQPGLSRWLWLVKWFLAIPHAVVLGLLWVACGVCTVAAAFVILFTGRYPAPLFPFVVGVFRWTWRVQFYASALGTDWYPPFTLAHVHGYPVDFQVPYPRRLHRGLVLVKWWLLALPHLLIVAGLTGAWSWTMATWAGVGPGELVRSSGPSVLGLLALVAGFALLFTGRYPTPLFDLVMGIRRWSYRVLTYVFLLRDEYPPFRLDQGPDEPEPWASHPEEQGTADVRPPAPTGSSA</sequence>
<keyword evidence="2" id="KW-0812">Transmembrane</keyword>
<feature type="region of interest" description="Disordered" evidence="1">
    <location>
        <begin position="248"/>
        <end position="268"/>
    </location>
</feature>
<evidence type="ECO:0000313" key="4">
    <source>
        <dbReference type="Proteomes" id="UP001174209"/>
    </source>
</evidence>
<reference evidence="3" key="1">
    <citation type="submission" date="2023-06" db="EMBL/GenBank/DDBJ databases">
        <title>MT1 and MT2 Draft Genomes of Novel Species.</title>
        <authorList>
            <person name="Venkateswaran K."/>
        </authorList>
    </citation>
    <scope>NUCLEOTIDE SEQUENCE</scope>
    <source>
        <strain evidence="3">IIF3SC-B10</strain>
    </source>
</reference>